<evidence type="ECO:0000256" key="6">
    <source>
        <dbReference type="ARBA" id="ARBA00022741"/>
    </source>
</evidence>
<comment type="function">
    <text evidence="12">Catalyzes the phosphorylation of ribose at O-5 in a reaction requiring ATP and magnesium. The resulting D-ribose-5-phosphate can then be used either for sythesis of nucleotides, histidine, and tryptophan, or as a component of the pentose phosphate pathway.</text>
</comment>
<feature type="active site" description="Proton acceptor" evidence="12">
    <location>
        <position position="250"/>
    </location>
</feature>
<sequence>MRKAKITVIGSLNIDMVTETPYMPDQGETIIGTAFSSFTGGKGANQAVACARLGAEVVMIGCVGQDNMASQLMDALGKEGIVTDYVKSVPHQPTGIAAITVCDKDNRIIVIPGANHCLEPEDVQALESVIAASDMMLIQQEIPFRTVEAAIRLASSLNVRVILNPAPAVKLSPELLEMVAVITPNETELAIVLGLDENSVRGPEEMIARYSRQIVMTHGKDGAFYKHAGGEISHEPGRKVEVADTTGAGDTFNGALAVMLSEGKTLGEAVRFAVGASALSVTKLGATSGMPLRSEVEKFIASRAEF</sequence>
<feature type="binding site" evidence="12">
    <location>
        <position position="250"/>
    </location>
    <ligand>
        <name>substrate</name>
    </ligand>
</feature>
<dbReference type="RefSeq" id="WP_199018192.1">
    <property type="nucleotide sequence ID" value="NZ_JAELUP010000012.1"/>
</dbReference>
<evidence type="ECO:0000256" key="2">
    <source>
        <dbReference type="ARBA" id="ARBA00012035"/>
    </source>
</evidence>
<dbReference type="GO" id="GO:0046872">
    <property type="term" value="F:metal ion binding"/>
    <property type="evidence" value="ECO:0007669"/>
    <property type="project" value="UniProtKB-KW"/>
</dbReference>
<dbReference type="PROSITE" id="PS00583">
    <property type="entry name" value="PFKB_KINASES_1"/>
    <property type="match status" value="1"/>
</dbReference>
<dbReference type="InterPro" id="IPR029056">
    <property type="entry name" value="Ribokinase-like"/>
</dbReference>
<dbReference type="PANTHER" id="PTHR10584:SF166">
    <property type="entry name" value="RIBOKINASE"/>
    <property type="match status" value="1"/>
</dbReference>
<dbReference type="Pfam" id="PF00294">
    <property type="entry name" value="PfkB"/>
    <property type="match status" value="1"/>
</dbReference>
<comment type="subcellular location">
    <subcellularLocation>
        <location evidence="12">Cytoplasm</location>
    </subcellularLocation>
</comment>
<evidence type="ECO:0000256" key="1">
    <source>
        <dbReference type="ARBA" id="ARBA00005380"/>
    </source>
</evidence>
<feature type="binding site" evidence="12">
    <location>
        <position position="141"/>
    </location>
    <ligand>
        <name>substrate</name>
    </ligand>
</feature>
<feature type="binding site" evidence="12">
    <location>
        <position position="246"/>
    </location>
    <ligand>
        <name>K(+)</name>
        <dbReference type="ChEBI" id="CHEBI:29103"/>
    </ligand>
</feature>
<accession>A0A934MN53</accession>
<dbReference type="PROSITE" id="PS00584">
    <property type="entry name" value="PFKB_KINASES_2"/>
    <property type="match status" value="1"/>
</dbReference>
<feature type="binding site" evidence="12">
    <location>
        <begin position="249"/>
        <end position="250"/>
    </location>
    <ligand>
        <name>ATP</name>
        <dbReference type="ChEBI" id="CHEBI:30616"/>
    </ligand>
</feature>
<keyword evidence="5 12" id="KW-0479">Metal-binding</keyword>
<dbReference type="InterPro" id="IPR002173">
    <property type="entry name" value="Carboh/pur_kinase_PfkB_CS"/>
</dbReference>
<keyword evidence="4 12" id="KW-0808">Transferase</keyword>
<evidence type="ECO:0000259" key="13">
    <source>
        <dbReference type="Pfam" id="PF00294"/>
    </source>
</evidence>
<comment type="subunit">
    <text evidence="12">Homodimer.</text>
</comment>
<organism evidence="14 15">
    <name type="scientific">Paenibacillus roseus</name>
    <dbReference type="NCBI Taxonomy" id="2798579"/>
    <lineage>
        <taxon>Bacteria</taxon>
        <taxon>Bacillati</taxon>
        <taxon>Bacillota</taxon>
        <taxon>Bacilli</taxon>
        <taxon>Bacillales</taxon>
        <taxon>Paenibacillaceae</taxon>
        <taxon>Paenibacillus</taxon>
    </lineage>
</organism>
<evidence type="ECO:0000313" key="14">
    <source>
        <dbReference type="EMBL" id="MBJ6360641.1"/>
    </source>
</evidence>
<gene>
    <name evidence="12 14" type="primary">rbsK</name>
    <name evidence="14" type="ORF">JFN88_04810</name>
</gene>
<dbReference type="GO" id="GO:0005524">
    <property type="term" value="F:ATP binding"/>
    <property type="evidence" value="ECO:0007669"/>
    <property type="project" value="UniProtKB-UniRule"/>
</dbReference>
<feature type="domain" description="Carbohydrate kinase PfkB" evidence="13">
    <location>
        <begin position="4"/>
        <end position="291"/>
    </location>
</feature>
<dbReference type="AlphaFoldDB" id="A0A934MN53"/>
<evidence type="ECO:0000256" key="4">
    <source>
        <dbReference type="ARBA" id="ARBA00022679"/>
    </source>
</evidence>
<dbReference type="EC" id="2.7.1.15" evidence="2 12"/>
<dbReference type="GO" id="GO:0005829">
    <property type="term" value="C:cytosol"/>
    <property type="evidence" value="ECO:0007669"/>
    <property type="project" value="TreeGrafter"/>
</dbReference>
<reference evidence="14" key="1">
    <citation type="submission" date="2020-12" db="EMBL/GenBank/DDBJ databases">
        <authorList>
            <person name="Huq M.A."/>
        </authorList>
    </citation>
    <scope>NUCLEOTIDE SEQUENCE</scope>
    <source>
        <strain evidence="14">MAHUQ-46</strain>
    </source>
</reference>
<keyword evidence="12" id="KW-0963">Cytoplasm</keyword>
<keyword evidence="8 12" id="KW-0067">ATP-binding</keyword>
<dbReference type="InterPro" id="IPR011877">
    <property type="entry name" value="Ribokinase"/>
</dbReference>
<evidence type="ECO:0000256" key="8">
    <source>
        <dbReference type="ARBA" id="ARBA00022840"/>
    </source>
</evidence>
<dbReference type="SUPFAM" id="SSF53613">
    <property type="entry name" value="Ribokinase-like"/>
    <property type="match status" value="1"/>
</dbReference>
<comment type="pathway">
    <text evidence="12">Carbohydrate metabolism; D-ribose degradation; D-ribose 5-phosphate from beta-D-ribopyranose: step 2/2.</text>
</comment>
<protein>
    <recommendedName>
        <fullName evidence="3 12">Ribokinase</fullName>
        <shortName evidence="12">RK</shortName>
        <ecNumber evidence="2 12">2.7.1.15</ecNumber>
    </recommendedName>
</protein>
<keyword evidence="6 12" id="KW-0547">Nucleotide-binding</keyword>
<dbReference type="NCBIfam" id="TIGR02152">
    <property type="entry name" value="D_ribokin_bact"/>
    <property type="match status" value="1"/>
</dbReference>
<dbReference type="GO" id="GO:0004747">
    <property type="term" value="F:ribokinase activity"/>
    <property type="evidence" value="ECO:0007669"/>
    <property type="project" value="UniProtKB-UniRule"/>
</dbReference>
<feature type="binding site" evidence="12">
    <location>
        <begin position="217"/>
        <end position="222"/>
    </location>
    <ligand>
        <name>ATP</name>
        <dbReference type="ChEBI" id="CHEBI:30616"/>
    </ligand>
</feature>
<dbReference type="Proteomes" id="UP000640274">
    <property type="component" value="Unassembled WGS sequence"/>
</dbReference>
<evidence type="ECO:0000256" key="10">
    <source>
        <dbReference type="ARBA" id="ARBA00022958"/>
    </source>
</evidence>
<feature type="binding site" evidence="12">
    <location>
        <position position="244"/>
    </location>
    <ligand>
        <name>K(+)</name>
        <dbReference type="ChEBI" id="CHEBI:29103"/>
    </ligand>
</feature>
<feature type="binding site" evidence="12">
    <location>
        <position position="280"/>
    </location>
    <ligand>
        <name>K(+)</name>
        <dbReference type="ChEBI" id="CHEBI:29103"/>
    </ligand>
</feature>
<dbReference type="InterPro" id="IPR011611">
    <property type="entry name" value="PfkB_dom"/>
</dbReference>
<keyword evidence="9 12" id="KW-0460">Magnesium</keyword>
<comment type="similarity">
    <text evidence="1">Belongs to the carbohydrate kinase pfkB family.</text>
</comment>
<feature type="binding site" evidence="12">
    <location>
        <begin position="13"/>
        <end position="15"/>
    </location>
    <ligand>
        <name>substrate</name>
    </ligand>
</feature>
<dbReference type="EMBL" id="JAELUP010000012">
    <property type="protein sequence ID" value="MBJ6360641.1"/>
    <property type="molecule type" value="Genomic_DNA"/>
</dbReference>
<comment type="catalytic activity">
    <reaction evidence="12">
        <text>D-ribose + ATP = D-ribose 5-phosphate + ADP + H(+)</text>
        <dbReference type="Rhea" id="RHEA:13697"/>
        <dbReference type="ChEBI" id="CHEBI:15378"/>
        <dbReference type="ChEBI" id="CHEBI:30616"/>
        <dbReference type="ChEBI" id="CHEBI:47013"/>
        <dbReference type="ChEBI" id="CHEBI:78346"/>
        <dbReference type="ChEBI" id="CHEBI:456216"/>
        <dbReference type="EC" id="2.7.1.15"/>
    </reaction>
</comment>
<feature type="binding site" evidence="12">
    <location>
        <position position="283"/>
    </location>
    <ligand>
        <name>K(+)</name>
        <dbReference type="ChEBI" id="CHEBI:29103"/>
    </ligand>
</feature>
<dbReference type="GO" id="GO:0019303">
    <property type="term" value="P:D-ribose catabolic process"/>
    <property type="evidence" value="ECO:0007669"/>
    <property type="project" value="UniProtKB-UniRule"/>
</dbReference>
<keyword evidence="7 12" id="KW-0418">Kinase</keyword>
<evidence type="ECO:0000256" key="12">
    <source>
        <dbReference type="HAMAP-Rule" id="MF_01987"/>
    </source>
</evidence>
<comment type="activity regulation">
    <text evidence="12">Activated by a monovalent cation that binds near, but not in, the active site. The most likely occupant of the site in vivo is potassium. Ion binding induces a conformational change that may alter substrate affinity.</text>
</comment>
<evidence type="ECO:0000256" key="5">
    <source>
        <dbReference type="ARBA" id="ARBA00022723"/>
    </source>
</evidence>
<feature type="binding site" evidence="12">
    <location>
        <begin position="41"/>
        <end position="45"/>
    </location>
    <ligand>
        <name>substrate</name>
    </ligand>
</feature>
<comment type="cofactor">
    <cofactor evidence="12">
        <name>Mg(2+)</name>
        <dbReference type="ChEBI" id="CHEBI:18420"/>
    </cofactor>
    <text evidence="12">Requires a divalent cation, most likely magnesium in vivo, as an electrophilic catalyst to aid phosphoryl group transfer. It is the chelate of the metal and the nucleotide that is the actual substrate.</text>
</comment>
<evidence type="ECO:0000256" key="7">
    <source>
        <dbReference type="ARBA" id="ARBA00022777"/>
    </source>
</evidence>
<evidence type="ECO:0000256" key="11">
    <source>
        <dbReference type="ARBA" id="ARBA00023277"/>
    </source>
</evidence>
<name>A0A934MN53_9BACL</name>
<comment type="similarity">
    <text evidence="12">Belongs to the carbohydrate kinase PfkB family. Ribokinase subfamily.</text>
</comment>
<dbReference type="InterPro" id="IPR002139">
    <property type="entry name" value="Ribo/fructo_kinase"/>
</dbReference>
<evidence type="ECO:0000256" key="3">
    <source>
        <dbReference type="ARBA" id="ARBA00016943"/>
    </source>
</evidence>
<keyword evidence="10 12" id="KW-0630">Potassium</keyword>
<feature type="binding site" evidence="12">
    <location>
        <position position="185"/>
    </location>
    <ligand>
        <name>ATP</name>
        <dbReference type="ChEBI" id="CHEBI:30616"/>
    </ligand>
</feature>
<dbReference type="HAMAP" id="MF_01987">
    <property type="entry name" value="Ribokinase"/>
    <property type="match status" value="1"/>
</dbReference>
<comment type="caution">
    <text evidence="14">The sequence shown here is derived from an EMBL/GenBank/DDBJ whole genome shotgun (WGS) entry which is preliminary data.</text>
</comment>
<proteinExistence type="inferred from homology"/>
<keyword evidence="11 12" id="KW-0119">Carbohydrate metabolism</keyword>
<dbReference type="Gene3D" id="3.40.1190.20">
    <property type="match status" value="1"/>
</dbReference>
<evidence type="ECO:0000313" key="15">
    <source>
        <dbReference type="Proteomes" id="UP000640274"/>
    </source>
</evidence>
<comment type="caution">
    <text evidence="12">Lacks conserved residue(s) required for the propagation of feature annotation.</text>
</comment>
<keyword evidence="15" id="KW-1185">Reference proteome</keyword>
<dbReference type="CDD" id="cd01174">
    <property type="entry name" value="ribokinase"/>
    <property type="match status" value="1"/>
</dbReference>
<dbReference type="PANTHER" id="PTHR10584">
    <property type="entry name" value="SUGAR KINASE"/>
    <property type="match status" value="1"/>
</dbReference>
<feature type="binding site" evidence="12">
    <location>
        <position position="285"/>
    </location>
    <ligand>
        <name>K(+)</name>
        <dbReference type="ChEBI" id="CHEBI:29103"/>
    </ligand>
</feature>
<evidence type="ECO:0000256" key="9">
    <source>
        <dbReference type="ARBA" id="ARBA00022842"/>
    </source>
</evidence>
<dbReference type="PRINTS" id="PR00990">
    <property type="entry name" value="RIBOKINASE"/>
</dbReference>